<dbReference type="InterPro" id="IPR002104">
    <property type="entry name" value="Integrase_catalytic"/>
</dbReference>
<protein>
    <submittedName>
        <fullName evidence="3">Tyrosine-type recombinase/integrase</fullName>
    </submittedName>
</protein>
<dbReference type="RefSeq" id="WP_268048936.1">
    <property type="nucleotide sequence ID" value="NZ_JAPQES010000001.1"/>
</dbReference>
<organism evidence="3 4">
    <name type="scientific">Clostridium ganghwense</name>
    <dbReference type="NCBI Taxonomy" id="312089"/>
    <lineage>
        <taxon>Bacteria</taxon>
        <taxon>Bacillati</taxon>
        <taxon>Bacillota</taxon>
        <taxon>Clostridia</taxon>
        <taxon>Eubacteriales</taxon>
        <taxon>Clostridiaceae</taxon>
        <taxon>Clostridium</taxon>
    </lineage>
</organism>
<dbReference type="Proteomes" id="UP001079657">
    <property type="component" value="Unassembled WGS sequence"/>
</dbReference>
<evidence type="ECO:0000256" key="1">
    <source>
        <dbReference type="ARBA" id="ARBA00023172"/>
    </source>
</evidence>
<dbReference type="SUPFAM" id="SSF56349">
    <property type="entry name" value="DNA breaking-rejoining enzymes"/>
    <property type="match status" value="1"/>
</dbReference>
<dbReference type="Pfam" id="PF00589">
    <property type="entry name" value="Phage_integrase"/>
    <property type="match status" value="1"/>
</dbReference>
<sequence>MTLKIVKSSCSAVRIKENIGCDSLRKTFGYHSWKKGVSLPVIMGLYNHSNQSVTKIYLGILQDDIDSVYRLVEL</sequence>
<accession>A0ABT4CMG8</accession>
<keyword evidence="4" id="KW-1185">Reference proteome</keyword>
<dbReference type="InterPro" id="IPR011010">
    <property type="entry name" value="DNA_brk_join_enz"/>
</dbReference>
<gene>
    <name evidence="3" type="ORF">OXH55_06330</name>
</gene>
<name>A0ABT4CMG8_9CLOT</name>
<evidence type="ECO:0000313" key="4">
    <source>
        <dbReference type="Proteomes" id="UP001079657"/>
    </source>
</evidence>
<feature type="domain" description="Tyr recombinase" evidence="2">
    <location>
        <begin position="4"/>
        <end position="58"/>
    </location>
</feature>
<keyword evidence="1" id="KW-0233">DNA recombination</keyword>
<dbReference type="Gene3D" id="1.10.443.10">
    <property type="entry name" value="Intergrase catalytic core"/>
    <property type="match status" value="1"/>
</dbReference>
<dbReference type="InterPro" id="IPR013762">
    <property type="entry name" value="Integrase-like_cat_sf"/>
</dbReference>
<dbReference type="EMBL" id="JAPQES010000001">
    <property type="protein sequence ID" value="MCY6370247.1"/>
    <property type="molecule type" value="Genomic_DNA"/>
</dbReference>
<comment type="caution">
    <text evidence="3">The sequence shown here is derived from an EMBL/GenBank/DDBJ whole genome shotgun (WGS) entry which is preliminary data.</text>
</comment>
<proteinExistence type="predicted"/>
<reference evidence="3" key="1">
    <citation type="submission" date="2022-12" db="EMBL/GenBank/DDBJ databases">
        <authorList>
            <person name="Wang J."/>
        </authorList>
    </citation>
    <scope>NUCLEOTIDE SEQUENCE</scope>
    <source>
        <strain evidence="3">HY-42-06</strain>
    </source>
</reference>
<evidence type="ECO:0000259" key="2">
    <source>
        <dbReference type="Pfam" id="PF00589"/>
    </source>
</evidence>
<evidence type="ECO:0000313" key="3">
    <source>
        <dbReference type="EMBL" id="MCY6370247.1"/>
    </source>
</evidence>